<feature type="compositionally biased region" description="Polar residues" evidence="1">
    <location>
        <begin position="8"/>
        <end position="21"/>
    </location>
</feature>
<evidence type="ECO:0000256" key="1">
    <source>
        <dbReference type="SAM" id="MobiDB-lite"/>
    </source>
</evidence>
<evidence type="ECO:0000313" key="2">
    <source>
        <dbReference type="Proteomes" id="UP000095285"/>
    </source>
</evidence>
<feature type="compositionally biased region" description="Polar residues" evidence="1">
    <location>
        <begin position="101"/>
        <end position="142"/>
    </location>
</feature>
<organism evidence="2 3">
    <name type="scientific">Loa loa</name>
    <name type="common">Eye worm</name>
    <name type="synonym">Filaria loa</name>
    <dbReference type="NCBI Taxonomy" id="7209"/>
    <lineage>
        <taxon>Eukaryota</taxon>
        <taxon>Metazoa</taxon>
        <taxon>Ecdysozoa</taxon>
        <taxon>Nematoda</taxon>
        <taxon>Chromadorea</taxon>
        <taxon>Rhabditida</taxon>
        <taxon>Spirurina</taxon>
        <taxon>Spiruromorpha</taxon>
        <taxon>Filarioidea</taxon>
        <taxon>Onchocercidae</taxon>
        <taxon>Loa</taxon>
    </lineage>
</organism>
<dbReference type="AlphaFoldDB" id="A0A1I7W4K3"/>
<proteinExistence type="predicted"/>
<accession>A0A1I7W4K3</accession>
<feature type="region of interest" description="Disordered" evidence="1">
    <location>
        <begin position="1"/>
        <end position="33"/>
    </location>
</feature>
<name>A0A1I7W4K3_LOALO</name>
<dbReference type="WBParaSite" id="EN70_9551">
    <property type="protein sequence ID" value="EN70_9551"/>
    <property type="gene ID" value="EN70_9551"/>
</dbReference>
<protein>
    <submittedName>
        <fullName evidence="3">Uncharacterized protein</fullName>
    </submittedName>
</protein>
<keyword evidence="2" id="KW-1185">Reference proteome</keyword>
<sequence length="153" mass="16876">MEVGGRLASQNSLHSRNRSTSGNGGNGNDNISMVRQTSSRGYEGSSEDTQFLIIVVVHVHGNVMRKIWKRSGPQKGLPPIYRGKRWHRRLMKKQGRMGGTTDASLTNPVNTSINSNPSINVKLPEQQQQNQAAITTSGATNENCHKQQQKKPT</sequence>
<dbReference type="STRING" id="7209.A0A1I7W4K3"/>
<reference evidence="2" key="1">
    <citation type="submission" date="2012-04" db="EMBL/GenBank/DDBJ databases">
        <title>The Genome Sequence of Loa loa.</title>
        <authorList>
            <consortium name="The Broad Institute Genome Sequencing Platform"/>
            <consortium name="Broad Institute Genome Sequencing Center for Infectious Disease"/>
            <person name="Nutman T.B."/>
            <person name="Fink D.L."/>
            <person name="Russ C."/>
            <person name="Young S."/>
            <person name="Zeng Q."/>
            <person name="Gargeya S."/>
            <person name="Alvarado L."/>
            <person name="Berlin A."/>
            <person name="Chapman S.B."/>
            <person name="Chen Z."/>
            <person name="Freedman E."/>
            <person name="Gellesch M."/>
            <person name="Goldberg J."/>
            <person name="Griggs A."/>
            <person name="Gujja S."/>
            <person name="Heilman E.R."/>
            <person name="Heiman D."/>
            <person name="Howarth C."/>
            <person name="Mehta T."/>
            <person name="Neiman D."/>
            <person name="Pearson M."/>
            <person name="Roberts A."/>
            <person name="Saif S."/>
            <person name="Shea T."/>
            <person name="Shenoy N."/>
            <person name="Sisk P."/>
            <person name="Stolte C."/>
            <person name="Sykes S."/>
            <person name="White J."/>
            <person name="Yandava C."/>
            <person name="Haas B."/>
            <person name="Henn M.R."/>
            <person name="Nusbaum C."/>
            <person name="Birren B."/>
        </authorList>
    </citation>
    <scope>NUCLEOTIDE SEQUENCE [LARGE SCALE GENOMIC DNA]</scope>
</reference>
<reference evidence="3" key="2">
    <citation type="submission" date="2016-11" db="UniProtKB">
        <authorList>
            <consortium name="WormBaseParasite"/>
        </authorList>
    </citation>
    <scope>IDENTIFICATION</scope>
</reference>
<dbReference type="Proteomes" id="UP000095285">
    <property type="component" value="Unassembled WGS sequence"/>
</dbReference>
<feature type="region of interest" description="Disordered" evidence="1">
    <location>
        <begin position="94"/>
        <end position="153"/>
    </location>
</feature>
<evidence type="ECO:0000313" key="3">
    <source>
        <dbReference type="WBParaSite" id="EN70_9551"/>
    </source>
</evidence>